<name>A0ABP7NZ35_9SPHI</name>
<accession>A0ABP7NZ35</accession>
<dbReference type="EMBL" id="BAABAK010000003">
    <property type="protein sequence ID" value="GAA3956257.1"/>
    <property type="molecule type" value="Genomic_DNA"/>
</dbReference>
<dbReference type="Proteomes" id="UP001501081">
    <property type="component" value="Unassembled WGS sequence"/>
</dbReference>
<feature type="domain" description="Glycosyltransferase 2-like" evidence="1">
    <location>
        <begin position="4"/>
        <end position="62"/>
    </location>
</feature>
<evidence type="ECO:0000259" key="1">
    <source>
        <dbReference type="Pfam" id="PF00535"/>
    </source>
</evidence>
<comment type="caution">
    <text evidence="2">The sequence shown here is derived from an EMBL/GenBank/DDBJ whole genome shotgun (WGS) entry which is preliminary data.</text>
</comment>
<organism evidence="2 3">
    <name type="scientific">Pedobacter ginsengiterrae</name>
    <dbReference type="NCBI Taxonomy" id="871696"/>
    <lineage>
        <taxon>Bacteria</taxon>
        <taxon>Pseudomonadati</taxon>
        <taxon>Bacteroidota</taxon>
        <taxon>Sphingobacteriia</taxon>
        <taxon>Sphingobacteriales</taxon>
        <taxon>Sphingobacteriaceae</taxon>
        <taxon>Pedobacter</taxon>
    </lineage>
</organism>
<reference evidence="3" key="1">
    <citation type="journal article" date="2019" name="Int. J. Syst. Evol. Microbiol.">
        <title>The Global Catalogue of Microorganisms (GCM) 10K type strain sequencing project: providing services to taxonomists for standard genome sequencing and annotation.</title>
        <authorList>
            <consortium name="The Broad Institute Genomics Platform"/>
            <consortium name="The Broad Institute Genome Sequencing Center for Infectious Disease"/>
            <person name="Wu L."/>
            <person name="Ma J."/>
        </authorList>
    </citation>
    <scope>NUCLEOTIDE SEQUENCE [LARGE SCALE GENOMIC DNA]</scope>
    <source>
        <strain evidence="3">JCM 17338</strain>
    </source>
</reference>
<dbReference type="Pfam" id="PF00535">
    <property type="entry name" value="Glycos_transf_2"/>
    <property type="match status" value="1"/>
</dbReference>
<dbReference type="SUPFAM" id="SSF53448">
    <property type="entry name" value="Nucleotide-diphospho-sugar transferases"/>
    <property type="match status" value="1"/>
</dbReference>
<dbReference type="InterPro" id="IPR001173">
    <property type="entry name" value="Glyco_trans_2-like"/>
</dbReference>
<protein>
    <recommendedName>
        <fullName evidence="1">Glycosyltransferase 2-like domain-containing protein</fullName>
    </recommendedName>
</protein>
<proteinExistence type="predicted"/>
<sequence length="211" mass="24469">MDSGVYDAMNKGITTAKGEWIYFLGSDDELFGNRVFDNVYELLKTSRNMAIYGSVLVVGDAGWAKDGEVYDGHFSIEKIISNNICHQSIFYNKRMFNNSETFNQSYKICADHDLNIRLATQFRFHYIDLIIAKFRGGGLSSQADANFISDFDNIVIKHHPYRVHKFNLLNIKIQKEAHQQLMNGRFLKSLYLYSVLIYKKTIFKMFLKAKK</sequence>
<dbReference type="InterPro" id="IPR029044">
    <property type="entry name" value="Nucleotide-diphossugar_trans"/>
</dbReference>
<keyword evidence="3" id="KW-1185">Reference proteome</keyword>
<evidence type="ECO:0000313" key="3">
    <source>
        <dbReference type="Proteomes" id="UP001501081"/>
    </source>
</evidence>
<dbReference type="Gene3D" id="3.90.550.10">
    <property type="entry name" value="Spore Coat Polysaccharide Biosynthesis Protein SpsA, Chain A"/>
    <property type="match status" value="1"/>
</dbReference>
<gene>
    <name evidence="2" type="ORF">GCM10022246_07770</name>
</gene>
<evidence type="ECO:0000313" key="2">
    <source>
        <dbReference type="EMBL" id="GAA3956257.1"/>
    </source>
</evidence>